<dbReference type="GO" id="GO:0003676">
    <property type="term" value="F:nucleic acid binding"/>
    <property type="evidence" value="ECO:0007669"/>
    <property type="project" value="InterPro"/>
</dbReference>
<name>A0A9R1PLE8_TRITD</name>
<dbReference type="Pfam" id="PF13456">
    <property type="entry name" value="RVT_3"/>
    <property type="match status" value="1"/>
</dbReference>
<gene>
    <name evidence="2" type="ORF">TRITD_2Bv1G096650</name>
</gene>
<dbReference type="AlphaFoldDB" id="A0A9R1PLE8"/>
<dbReference type="Gramene" id="TRITD2Bv1G096650.1">
    <property type="protein sequence ID" value="TRITD2Bv1G096650.1"/>
    <property type="gene ID" value="TRITD2Bv1G096650"/>
</dbReference>
<accession>A0A9R1PLE8</accession>
<protein>
    <recommendedName>
        <fullName evidence="1">RNase H type-1 domain-containing protein</fullName>
    </recommendedName>
</protein>
<evidence type="ECO:0000313" key="2">
    <source>
        <dbReference type="EMBL" id="VAH45553.1"/>
    </source>
</evidence>
<sequence length="105" mass="11694">MEGFSLAIQRSDLTIVVEMDSMQAVSMISCVGVDRSMYAPIVQEIKYLMGLRQSCIVHISRTPNKASHCLAVFARDQGRTMTWLRAGPVSMLEIVADDCKDILIE</sequence>
<evidence type="ECO:0000313" key="3">
    <source>
        <dbReference type="Proteomes" id="UP000324705"/>
    </source>
</evidence>
<keyword evidence="3" id="KW-1185">Reference proteome</keyword>
<dbReference type="EMBL" id="LT934114">
    <property type="protein sequence ID" value="VAH45553.1"/>
    <property type="molecule type" value="Genomic_DNA"/>
</dbReference>
<dbReference type="Proteomes" id="UP000324705">
    <property type="component" value="Chromosome 2B"/>
</dbReference>
<dbReference type="InterPro" id="IPR002156">
    <property type="entry name" value="RNaseH_domain"/>
</dbReference>
<organism evidence="2 3">
    <name type="scientific">Triticum turgidum subsp. durum</name>
    <name type="common">Durum wheat</name>
    <name type="synonym">Triticum durum</name>
    <dbReference type="NCBI Taxonomy" id="4567"/>
    <lineage>
        <taxon>Eukaryota</taxon>
        <taxon>Viridiplantae</taxon>
        <taxon>Streptophyta</taxon>
        <taxon>Embryophyta</taxon>
        <taxon>Tracheophyta</taxon>
        <taxon>Spermatophyta</taxon>
        <taxon>Magnoliopsida</taxon>
        <taxon>Liliopsida</taxon>
        <taxon>Poales</taxon>
        <taxon>Poaceae</taxon>
        <taxon>BOP clade</taxon>
        <taxon>Pooideae</taxon>
        <taxon>Triticodae</taxon>
        <taxon>Triticeae</taxon>
        <taxon>Triticinae</taxon>
        <taxon>Triticum</taxon>
    </lineage>
</organism>
<proteinExistence type="predicted"/>
<dbReference type="GO" id="GO:0004523">
    <property type="term" value="F:RNA-DNA hybrid ribonuclease activity"/>
    <property type="evidence" value="ECO:0007669"/>
    <property type="project" value="InterPro"/>
</dbReference>
<reference evidence="2 3" key="1">
    <citation type="submission" date="2017-09" db="EMBL/GenBank/DDBJ databases">
        <authorList>
            <consortium name="International Durum Wheat Genome Sequencing Consortium (IDWGSC)"/>
            <person name="Milanesi L."/>
        </authorList>
    </citation>
    <scope>NUCLEOTIDE SEQUENCE [LARGE SCALE GENOMIC DNA]</scope>
    <source>
        <strain evidence="3">cv. Svevo</strain>
    </source>
</reference>
<feature type="domain" description="RNase H type-1" evidence="1">
    <location>
        <begin position="2"/>
        <end position="73"/>
    </location>
</feature>
<evidence type="ECO:0000259" key="1">
    <source>
        <dbReference type="Pfam" id="PF13456"/>
    </source>
</evidence>